<feature type="domain" description="Aminoglycoside phosphotransferase" evidence="12">
    <location>
        <begin position="70"/>
        <end position="317"/>
    </location>
</feature>
<comment type="function">
    <text evidence="11">A protein kinase that phosphorylates Ser and Thr residues. Probably acts to suppress the effects of stress linked to accumulation of reactive oxygen species. Probably involved in the extracytoplasmic stress response.</text>
</comment>
<keyword evidence="4 11" id="KW-0808">Transferase</keyword>
<keyword evidence="1 11" id="KW-0963">Cytoplasm</keyword>
<dbReference type="AlphaFoldDB" id="A0A433SC90"/>
<keyword evidence="14" id="KW-1185">Reference proteome</keyword>
<evidence type="ECO:0000256" key="8">
    <source>
        <dbReference type="ARBA" id="ARBA00022840"/>
    </source>
</evidence>
<evidence type="ECO:0000256" key="9">
    <source>
        <dbReference type="ARBA" id="ARBA00022842"/>
    </source>
</evidence>
<comment type="subunit">
    <text evidence="11">Monomer.</text>
</comment>
<evidence type="ECO:0000256" key="10">
    <source>
        <dbReference type="ARBA" id="ARBA00023016"/>
    </source>
</evidence>
<dbReference type="GO" id="GO:0000287">
    <property type="term" value="F:magnesium ion binding"/>
    <property type="evidence" value="ECO:0007669"/>
    <property type="project" value="UniProtKB-UniRule"/>
</dbReference>
<keyword evidence="3 11" id="KW-0597">Phosphoprotein</keyword>
<evidence type="ECO:0000256" key="2">
    <source>
        <dbReference type="ARBA" id="ARBA00022527"/>
    </source>
</evidence>
<dbReference type="EMBL" id="PQSP01000005">
    <property type="protein sequence ID" value="RUS66361.1"/>
    <property type="molecule type" value="Genomic_DNA"/>
</dbReference>
<keyword evidence="2 11" id="KW-0723">Serine/threonine-protein kinase</keyword>
<dbReference type="GO" id="GO:0106310">
    <property type="term" value="F:protein serine kinase activity"/>
    <property type="evidence" value="ECO:0007669"/>
    <property type="project" value="RHEA"/>
</dbReference>
<keyword evidence="7 11" id="KW-0418">Kinase</keyword>
<protein>
    <recommendedName>
        <fullName evidence="11">Stress response kinase A</fullName>
        <ecNumber evidence="11">2.7.11.1</ecNumber>
    </recommendedName>
    <alternativeName>
        <fullName evidence="11">Serine/threonine-protein kinase SrkA</fullName>
    </alternativeName>
</protein>
<accession>A0A433SC90</accession>
<evidence type="ECO:0000313" key="14">
    <source>
        <dbReference type="Proteomes" id="UP000286947"/>
    </source>
</evidence>
<evidence type="ECO:0000256" key="6">
    <source>
        <dbReference type="ARBA" id="ARBA00022741"/>
    </source>
</evidence>
<dbReference type="SUPFAM" id="SSF56112">
    <property type="entry name" value="Protein kinase-like (PK-like)"/>
    <property type="match status" value="1"/>
</dbReference>
<dbReference type="Gene3D" id="1.20.1270.170">
    <property type="match status" value="1"/>
</dbReference>
<keyword evidence="6 11" id="KW-0547">Nucleotide-binding</keyword>
<organism evidence="13 14">
    <name type="scientific">Saezia sanguinis</name>
    <dbReference type="NCBI Taxonomy" id="1965230"/>
    <lineage>
        <taxon>Bacteria</taxon>
        <taxon>Pseudomonadati</taxon>
        <taxon>Pseudomonadota</taxon>
        <taxon>Betaproteobacteria</taxon>
        <taxon>Burkholderiales</taxon>
        <taxon>Saeziaceae</taxon>
        <taxon>Saezia</taxon>
    </lineage>
</organism>
<evidence type="ECO:0000256" key="11">
    <source>
        <dbReference type="HAMAP-Rule" id="MF_01497"/>
    </source>
</evidence>
<feature type="active site" evidence="11">
    <location>
        <position position="269"/>
    </location>
</feature>
<dbReference type="InterPro" id="IPR032882">
    <property type="entry name" value="SrkA/RdoA"/>
</dbReference>
<evidence type="ECO:0000256" key="5">
    <source>
        <dbReference type="ARBA" id="ARBA00022723"/>
    </source>
</evidence>
<name>A0A433SC90_9BURK</name>
<dbReference type="HAMAP" id="MF_01497">
    <property type="entry name" value="SrkA_kinase"/>
    <property type="match status" value="1"/>
</dbReference>
<evidence type="ECO:0000259" key="12">
    <source>
        <dbReference type="Pfam" id="PF01636"/>
    </source>
</evidence>
<dbReference type="Gene3D" id="3.30.200.70">
    <property type="match status" value="1"/>
</dbReference>
<sequence length="378" mass="43301">MVMVGTALCIQGVWNYNSVPRPLFVHNVSQAVDVCNDMMLQPYDQLTPAVIADALSSVGLETDGRMMPLGSYENRVYQVYLEDCVANSSYNNLQVVVKFYRPGRWSRDQIAEEHRFALELAQAEIPVVAPEIIGGSTIHEYQGFLFAIYQRMGGRPPELDDPLVLEWIGRFLGRIHLIGRREGFRVRPQLNIQTFGYEVRDWLVAHAVLPLEVRANWLACCDEALQCIEQIWATVPDLSLLRLHGDCHPGNILWRPEHNDDPGGPHFVDLDDARMGPAVQDIWMLLSGEPQERGQQLACIMAGYEDFCTFDWRELALVEPLRTLRMIHYSVWLAKRWDDPAFPLAFPWFGTAGYWEEQIRSLQTQTAQMRDVLDDQAR</sequence>
<feature type="binding site" evidence="11">
    <location>
        <position position="269"/>
    </location>
    <ligand>
        <name>Mg(2+)</name>
        <dbReference type="ChEBI" id="CHEBI:18420"/>
    </ligand>
</feature>
<evidence type="ECO:0000256" key="4">
    <source>
        <dbReference type="ARBA" id="ARBA00022679"/>
    </source>
</evidence>
<keyword evidence="10 11" id="KW-0346">Stress response</keyword>
<dbReference type="GO" id="GO:0005524">
    <property type="term" value="F:ATP binding"/>
    <property type="evidence" value="ECO:0007669"/>
    <property type="project" value="UniProtKB-UniRule"/>
</dbReference>
<dbReference type="EC" id="2.7.11.1" evidence="11"/>
<dbReference type="PANTHER" id="PTHR39573:SF1">
    <property type="entry name" value="STRESS RESPONSE KINASE A"/>
    <property type="match status" value="1"/>
</dbReference>
<comment type="catalytic activity">
    <reaction evidence="11">
        <text>L-threonyl-[protein] + ATP = O-phospho-L-threonyl-[protein] + ADP + H(+)</text>
        <dbReference type="Rhea" id="RHEA:46608"/>
        <dbReference type="Rhea" id="RHEA-COMP:11060"/>
        <dbReference type="Rhea" id="RHEA-COMP:11605"/>
        <dbReference type="ChEBI" id="CHEBI:15378"/>
        <dbReference type="ChEBI" id="CHEBI:30013"/>
        <dbReference type="ChEBI" id="CHEBI:30616"/>
        <dbReference type="ChEBI" id="CHEBI:61977"/>
        <dbReference type="ChEBI" id="CHEBI:456216"/>
        <dbReference type="EC" id="2.7.11.1"/>
    </reaction>
</comment>
<keyword evidence="5 11" id="KW-0479">Metal-binding</keyword>
<gene>
    <name evidence="13" type="primary">rdoA</name>
    <name evidence="11" type="synonym">srkA</name>
    <name evidence="13" type="ORF">CUZ56_02087</name>
</gene>
<comment type="caution">
    <text evidence="13">The sequence shown here is derived from an EMBL/GenBank/DDBJ whole genome shotgun (WGS) entry which is preliminary data.</text>
</comment>
<dbReference type="InterPro" id="IPR002575">
    <property type="entry name" value="Aminoglycoside_PTrfase"/>
</dbReference>
<evidence type="ECO:0000256" key="7">
    <source>
        <dbReference type="ARBA" id="ARBA00022777"/>
    </source>
</evidence>
<feature type="binding site" evidence="11">
    <location>
        <position position="251"/>
    </location>
    <ligand>
        <name>Mg(2+)</name>
        <dbReference type="ChEBI" id="CHEBI:18420"/>
    </ligand>
</feature>
<reference evidence="13 14" key="1">
    <citation type="submission" date="2018-01" db="EMBL/GenBank/DDBJ databases">
        <title>Saezia sanguinis gen. nov., sp. nov., in the order Burkholderiales isolated from human blood.</title>
        <authorList>
            <person name="Medina-Pascual M.J."/>
            <person name="Valdezate S."/>
            <person name="Monzon S."/>
            <person name="Cuesta I."/>
            <person name="Carrasco G."/>
            <person name="Villalon P."/>
            <person name="Saez-Nieto J.A."/>
        </authorList>
    </citation>
    <scope>NUCLEOTIDE SEQUENCE [LARGE SCALE GENOMIC DNA]</scope>
    <source>
        <strain evidence="13 14">CNM695-12</strain>
    </source>
</reference>
<dbReference type="GO" id="GO:0005737">
    <property type="term" value="C:cytoplasm"/>
    <property type="evidence" value="ECO:0007669"/>
    <property type="project" value="UniProtKB-SubCell"/>
</dbReference>
<feature type="site" description="ATP" evidence="11">
    <location>
        <position position="71"/>
    </location>
</feature>
<dbReference type="NCBIfam" id="NF008738">
    <property type="entry name" value="PRK11768.1"/>
    <property type="match status" value="1"/>
</dbReference>
<keyword evidence="8 11" id="KW-0067">ATP-binding</keyword>
<comment type="similarity">
    <text evidence="11">Belongs to the SrkA/RdoA protein kinase family.</text>
</comment>
<comment type="subcellular location">
    <subcellularLocation>
        <location evidence="11">Cytoplasm</location>
    </subcellularLocation>
</comment>
<dbReference type="GO" id="GO:0004674">
    <property type="term" value="F:protein serine/threonine kinase activity"/>
    <property type="evidence" value="ECO:0007669"/>
    <property type="project" value="UniProtKB-UniRule"/>
</dbReference>
<dbReference type="PANTHER" id="PTHR39573">
    <property type="entry name" value="STRESS RESPONSE KINASE A"/>
    <property type="match status" value="1"/>
</dbReference>
<keyword evidence="9 11" id="KW-0460">Magnesium</keyword>
<evidence type="ECO:0000256" key="3">
    <source>
        <dbReference type="ARBA" id="ARBA00022553"/>
    </source>
</evidence>
<feature type="active site" description="Proton acceptor" evidence="11">
    <location>
        <position position="246"/>
    </location>
</feature>
<dbReference type="Pfam" id="PF01636">
    <property type="entry name" value="APH"/>
    <property type="match status" value="1"/>
</dbReference>
<evidence type="ECO:0000313" key="13">
    <source>
        <dbReference type="EMBL" id="RUS66361.1"/>
    </source>
</evidence>
<dbReference type="InterPro" id="IPR011009">
    <property type="entry name" value="Kinase-like_dom_sf"/>
</dbReference>
<evidence type="ECO:0000256" key="1">
    <source>
        <dbReference type="ARBA" id="ARBA00022490"/>
    </source>
</evidence>
<dbReference type="Proteomes" id="UP000286947">
    <property type="component" value="Unassembled WGS sequence"/>
</dbReference>
<comment type="catalytic activity">
    <reaction evidence="11">
        <text>L-seryl-[protein] + ATP = O-phospho-L-seryl-[protein] + ADP + H(+)</text>
        <dbReference type="Rhea" id="RHEA:17989"/>
        <dbReference type="Rhea" id="RHEA-COMP:9863"/>
        <dbReference type="Rhea" id="RHEA-COMP:11604"/>
        <dbReference type="ChEBI" id="CHEBI:15378"/>
        <dbReference type="ChEBI" id="CHEBI:29999"/>
        <dbReference type="ChEBI" id="CHEBI:30616"/>
        <dbReference type="ChEBI" id="CHEBI:83421"/>
        <dbReference type="ChEBI" id="CHEBI:456216"/>
        <dbReference type="EC" id="2.7.11.1"/>
    </reaction>
</comment>
<proteinExistence type="inferred from homology"/>
<comment type="cofactor">
    <cofactor evidence="11">
        <name>Mg(2+)</name>
        <dbReference type="ChEBI" id="CHEBI:18420"/>
    </cofactor>
</comment>
<dbReference type="Gene3D" id="1.10.510.10">
    <property type="entry name" value="Transferase(Phosphotransferase) domain 1"/>
    <property type="match status" value="1"/>
</dbReference>